<comment type="similarity">
    <text evidence="1 5">Belongs to the glycosyl hydrolase 27 family.</text>
</comment>
<dbReference type="SUPFAM" id="SSF51445">
    <property type="entry name" value="(Trans)glycosidases"/>
    <property type="match status" value="1"/>
</dbReference>
<dbReference type="InterPro" id="IPR041233">
    <property type="entry name" value="Melibiase_C"/>
</dbReference>
<dbReference type="SUPFAM" id="SSF49785">
    <property type="entry name" value="Galactose-binding domain-like"/>
    <property type="match status" value="1"/>
</dbReference>
<dbReference type="Gene3D" id="2.60.120.1060">
    <property type="entry name" value="NPCBM/NEW2 domain"/>
    <property type="match status" value="1"/>
</dbReference>
<dbReference type="InterPro" id="IPR017853">
    <property type="entry name" value="GH"/>
</dbReference>
<dbReference type="RefSeq" id="WP_229697158.1">
    <property type="nucleotide sequence ID" value="NZ_BMNG01000010.1"/>
</dbReference>
<comment type="caution">
    <text evidence="7">The sequence shown here is derived from an EMBL/GenBank/DDBJ whole genome shotgun (WGS) entry which is preliminary data.</text>
</comment>
<keyword evidence="2" id="KW-0732">Signal</keyword>
<protein>
    <recommendedName>
        <fullName evidence="5">Alpha-galactosidase</fullName>
        <ecNumber evidence="5">3.2.1.22</ecNumber>
    </recommendedName>
    <alternativeName>
        <fullName evidence="5">Melibiase</fullName>
    </alternativeName>
</protein>
<dbReference type="InterPro" id="IPR002241">
    <property type="entry name" value="Glyco_hydro_27"/>
</dbReference>
<dbReference type="Pfam" id="PF08305">
    <property type="entry name" value="NPCBM"/>
    <property type="match status" value="1"/>
</dbReference>
<feature type="domain" description="Glycosyl hydrolase family 98 putative carbohydrate-binding module" evidence="6">
    <location>
        <begin position="527"/>
        <end position="676"/>
    </location>
</feature>
<keyword evidence="4 5" id="KW-0326">Glycosidase</keyword>
<dbReference type="Gene3D" id="2.60.40.10">
    <property type="entry name" value="Immunoglobulins"/>
    <property type="match status" value="1"/>
</dbReference>
<evidence type="ECO:0000256" key="2">
    <source>
        <dbReference type="ARBA" id="ARBA00022729"/>
    </source>
</evidence>
<evidence type="ECO:0000313" key="8">
    <source>
        <dbReference type="Proteomes" id="UP000656881"/>
    </source>
</evidence>
<dbReference type="InterPro" id="IPR018905">
    <property type="entry name" value="A-galactase_NEW3"/>
</dbReference>
<dbReference type="Pfam" id="PF16499">
    <property type="entry name" value="Melibiase_2"/>
    <property type="match status" value="1"/>
</dbReference>
<dbReference type="InterPro" id="IPR013222">
    <property type="entry name" value="Glyco_hyd_98_carb-bd"/>
</dbReference>
<evidence type="ECO:0000259" key="6">
    <source>
        <dbReference type="SMART" id="SM00776"/>
    </source>
</evidence>
<dbReference type="InterPro" id="IPR013780">
    <property type="entry name" value="Glyco_hydro_b"/>
</dbReference>
<dbReference type="EC" id="3.2.1.22" evidence="5"/>
<evidence type="ECO:0000256" key="1">
    <source>
        <dbReference type="ARBA" id="ARBA00009743"/>
    </source>
</evidence>
<dbReference type="InterPro" id="IPR013785">
    <property type="entry name" value="Aldolase_TIM"/>
</dbReference>
<organism evidence="7 8">
    <name type="scientific">Streptomyces lasiicapitis</name>
    <dbReference type="NCBI Taxonomy" id="1923961"/>
    <lineage>
        <taxon>Bacteria</taxon>
        <taxon>Bacillati</taxon>
        <taxon>Actinomycetota</taxon>
        <taxon>Actinomycetes</taxon>
        <taxon>Kitasatosporales</taxon>
        <taxon>Streptomycetaceae</taxon>
        <taxon>Streptomyces</taxon>
    </lineage>
</organism>
<dbReference type="InterPro" id="IPR000111">
    <property type="entry name" value="Glyco_hydro_27/36_CS"/>
</dbReference>
<dbReference type="PROSITE" id="PS51318">
    <property type="entry name" value="TAT"/>
    <property type="match status" value="1"/>
</dbReference>
<evidence type="ECO:0000256" key="3">
    <source>
        <dbReference type="ARBA" id="ARBA00022801"/>
    </source>
</evidence>
<dbReference type="Proteomes" id="UP000656881">
    <property type="component" value="Unassembled WGS sequence"/>
</dbReference>
<dbReference type="InterPro" id="IPR008979">
    <property type="entry name" value="Galactose-bd-like_sf"/>
</dbReference>
<dbReference type="InterPro" id="IPR013783">
    <property type="entry name" value="Ig-like_fold"/>
</dbReference>
<accession>A0ABQ2MAR9</accession>
<dbReference type="SMART" id="SM00776">
    <property type="entry name" value="NPCBM"/>
    <property type="match status" value="1"/>
</dbReference>
<proteinExistence type="inferred from homology"/>
<evidence type="ECO:0000256" key="5">
    <source>
        <dbReference type="RuleBase" id="RU361168"/>
    </source>
</evidence>
<dbReference type="InterPro" id="IPR006311">
    <property type="entry name" value="TAT_signal"/>
</dbReference>
<dbReference type="PANTHER" id="PTHR11452">
    <property type="entry name" value="ALPHA-GALACTOSIDASE/ALPHA-N-ACETYLGALACTOSAMINIDASE"/>
    <property type="match status" value="1"/>
</dbReference>
<sequence>MSGTPRTRRRFRPLVALLGLAMIWTPFLSPADRAEALPDGLALTPPMGFNNWNSTGCAIDEKMIRDTADRIADSGLKEAGYEYVNVDDCWAAEKRDPATGRLTAHPERFPSGIKALADYVHARGLKFGIYTSAGTLTCARTMPGALDHEETDAQTFADWGVDYLKYDNCNNQGRPALERYTKMRDALKRTGRPIVYSLCEWGENKPWEWGADVGHLWRTTGDINDSWSSMLNLFKANAPLAGHAGPGRWNDPDMLEVGNGGMTATEYRSHFGLWSMMAAPLLIGTDLRKASPETFDILGNKDVIAVDQDRLGVQARVLRSAGGHWVLAKPLANGDVAVALFNETGTTATFGTTAKELGLPERTGYVLRDLWQHRDTETAGTVSAAVPAHGTAMFRISADADWWQAPPAADAALLTDAPAEGIPGTLTPAGRAFTATVRTTNHGRAPVLAPRLALTAPEGWRAKALGQDHDPVLTTGQSATARWRLTPPSDTPPGTAEATARLTFRSPGHGRVTRETREVFTVPEPVPTGVSALSDARWAAVGNGYGPVERDMSNGGAKAGDGRTLTVNGKTYPKGLGTHAPTELIYYLGGRCTDLTTDVGVDDERDPRLPGQGTLTAEIWADGTKRADSGLRTWQDPAVSLSADLKGADYLRLVGTTGGDSHMYDRLDWGGPTLRCGT</sequence>
<keyword evidence="5" id="KW-1015">Disulfide bond</keyword>
<keyword evidence="8" id="KW-1185">Reference proteome</keyword>
<name>A0ABQ2MAR9_9ACTN</name>
<dbReference type="InterPro" id="IPR038637">
    <property type="entry name" value="NPCBM_sf"/>
</dbReference>
<dbReference type="EMBL" id="BMNG01000010">
    <property type="protein sequence ID" value="GGO48910.1"/>
    <property type="molecule type" value="Genomic_DNA"/>
</dbReference>
<dbReference type="PROSITE" id="PS00512">
    <property type="entry name" value="ALPHA_GALACTOSIDASE"/>
    <property type="match status" value="1"/>
</dbReference>
<dbReference type="Pfam" id="PF10633">
    <property type="entry name" value="NPCBM_assoc"/>
    <property type="match status" value="1"/>
</dbReference>
<reference evidence="8" key="1">
    <citation type="journal article" date="2019" name="Int. J. Syst. Evol. Microbiol.">
        <title>The Global Catalogue of Microorganisms (GCM) 10K type strain sequencing project: providing services to taxonomists for standard genome sequencing and annotation.</title>
        <authorList>
            <consortium name="The Broad Institute Genomics Platform"/>
            <consortium name="The Broad Institute Genome Sequencing Center for Infectious Disease"/>
            <person name="Wu L."/>
            <person name="Ma J."/>
        </authorList>
    </citation>
    <scope>NUCLEOTIDE SEQUENCE [LARGE SCALE GENOMIC DNA]</scope>
    <source>
        <strain evidence="8">CGMCC 4.7349</strain>
    </source>
</reference>
<keyword evidence="3 5" id="KW-0378">Hydrolase</keyword>
<evidence type="ECO:0000256" key="4">
    <source>
        <dbReference type="ARBA" id="ARBA00023295"/>
    </source>
</evidence>
<dbReference type="PANTHER" id="PTHR11452:SF75">
    <property type="entry name" value="ALPHA-GALACTOSIDASE MEL1"/>
    <property type="match status" value="1"/>
</dbReference>
<dbReference type="Pfam" id="PF17801">
    <property type="entry name" value="Melibiase_C"/>
    <property type="match status" value="1"/>
</dbReference>
<evidence type="ECO:0000313" key="7">
    <source>
        <dbReference type="EMBL" id="GGO48910.1"/>
    </source>
</evidence>
<dbReference type="PRINTS" id="PR00740">
    <property type="entry name" value="GLHYDRLASE27"/>
</dbReference>
<comment type="catalytic activity">
    <reaction evidence="5">
        <text>Hydrolysis of terminal, non-reducing alpha-D-galactose residues in alpha-D-galactosides, including galactose oligosaccharides, galactomannans and galactolipids.</text>
        <dbReference type="EC" id="3.2.1.22"/>
    </reaction>
</comment>
<dbReference type="Gene3D" id="3.20.20.70">
    <property type="entry name" value="Aldolase class I"/>
    <property type="match status" value="1"/>
</dbReference>
<dbReference type="CDD" id="cd14792">
    <property type="entry name" value="GH27"/>
    <property type="match status" value="1"/>
</dbReference>
<gene>
    <name evidence="7" type="primary">galA</name>
    <name evidence="7" type="ORF">GCM10012286_45620</name>
</gene>
<dbReference type="Gene3D" id="2.60.40.1180">
    <property type="entry name" value="Golgi alpha-mannosidase II"/>
    <property type="match status" value="1"/>
</dbReference>
<dbReference type="SUPFAM" id="SSF51011">
    <property type="entry name" value="Glycosyl hydrolase domain"/>
    <property type="match status" value="1"/>
</dbReference>